<comment type="caution">
    <text evidence="5">The sequence shown here is derived from an EMBL/GenBank/DDBJ whole genome shotgun (WGS) entry which is preliminary data.</text>
</comment>
<dbReference type="GO" id="GO:0005856">
    <property type="term" value="C:cytoskeleton"/>
    <property type="evidence" value="ECO:0007669"/>
    <property type="project" value="UniProtKB-SubCell"/>
</dbReference>
<evidence type="ECO:0000256" key="2">
    <source>
        <dbReference type="ARBA" id="ARBA00022490"/>
    </source>
</evidence>
<keyword evidence="3" id="KW-0505">Motor protein</keyword>
<organism evidence="5 6">
    <name type="scientific">Abeliophyllum distichum</name>
    <dbReference type="NCBI Taxonomy" id="126358"/>
    <lineage>
        <taxon>Eukaryota</taxon>
        <taxon>Viridiplantae</taxon>
        <taxon>Streptophyta</taxon>
        <taxon>Embryophyta</taxon>
        <taxon>Tracheophyta</taxon>
        <taxon>Spermatophyta</taxon>
        <taxon>Magnoliopsida</taxon>
        <taxon>eudicotyledons</taxon>
        <taxon>Gunneridae</taxon>
        <taxon>Pentapetalae</taxon>
        <taxon>asterids</taxon>
        <taxon>lamiids</taxon>
        <taxon>Lamiales</taxon>
        <taxon>Oleaceae</taxon>
        <taxon>Forsythieae</taxon>
        <taxon>Abeliophyllum</taxon>
    </lineage>
</organism>
<evidence type="ECO:0000256" key="1">
    <source>
        <dbReference type="ARBA" id="ARBA00004245"/>
    </source>
</evidence>
<evidence type="ECO:0000256" key="4">
    <source>
        <dbReference type="ARBA" id="ARBA00023212"/>
    </source>
</evidence>
<accession>A0ABD1V1M9</accession>
<dbReference type="Proteomes" id="UP001604336">
    <property type="component" value="Unassembled WGS sequence"/>
</dbReference>
<reference evidence="6" key="1">
    <citation type="submission" date="2024-07" db="EMBL/GenBank/DDBJ databases">
        <title>Two chromosome-level genome assemblies of Korean endemic species Abeliophyllum distichum and Forsythia ovata (Oleaceae).</title>
        <authorList>
            <person name="Jang H."/>
        </authorList>
    </citation>
    <scope>NUCLEOTIDE SEQUENCE [LARGE SCALE GENOMIC DNA]</scope>
</reference>
<comment type="subcellular location">
    <subcellularLocation>
        <location evidence="1">Cytoplasm</location>
        <location evidence="1">Cytoskeleton</location>
    </subcellularLocation>
</comment>
<evidence type="ECO:0000313" key="6">
    <source>
        <dbReference type="Proteomes" id="UP001604336"/>
    </source>
</evidence>
<dbReference type="AlphaFoldDB" id="A0ABD1V1M9"/>
<dbReference type="InterPro" id="IPR047149">
    <property type="entry name" value="KIF11-like"/>
</dbReference>
<evidence type="ECO:0000256" key="3">
    <source>
        <dbReference type="ARBA" id="ARBA00023175"/>
    </source>
</evidence>
<dbReference type="EMBL" id="JBFOLK010000002">
    <property type="protein sequence ID" value="KAL2531225.1"/>
    <property type="molecule type" value="Genomic_DNA"/>
</dbReference>
<gene>
    <name evidence="5" type="ORF">Adt_04576</name>
</gene>
<proteinExistence type="predicted"/>
<keyword evidence="2" id="KW-0963">Cytoplasm</keyword>
<dbReference type="PANTHER" id="PTHR47970">
    <property type="entry name" value="KINESIN-LIKE PROTEIN KIF11"/>
    <property type="match status" value="1"/>
</dbReference>
<dbReference type="PANTHER" id="PTHR47970:SF12">
    <property type="entry name" value="KINESIN FAMILY MEMBER 11"/>
    <property type="match status" value="1"/>
</dbReference>
<keyword evidence="6" id="KW-1185">Reference proteome</keyword>
<keyword evidence="4" id="KW-0206">Cytoskeleton</keyword>
<name>A0ABD1V1M9_9LAMI</name>
<sequence length="191" mass="21369">MDISCFNFETFAGGKNFVQNFWARSFQVVMLSIGSESNHSRALSKRCHGFLSFTVQLHKASSNAALEEVSALASSNSCSIEEFLDARAVEANSVFDDLRDALSSHQGETAHLARELRQRFTSSIEHLINTSETIHEFLDKLLEESKSLEMHATEVDEIQLKSIVEFQKAYEEQLKSDAEKLIADMTTLVSG</sequence>
<protein>
    <submittedName>
        <fullName evidence="5">Kinesin-related protein</fullName>
    </submittedName>
</protein>
<evidence type="ECO:0000313" key="5">
    <source>
        <dbReference type="EMBL" id="KAL2531225.1"/>
    </source>
</evidence>